<reference evidence="1 2" key="1">
    <citation type="submission" date="2017-01" db="EMBL/GenBank/DDBJ databases">
        <authorList>
            <person name="Mah S.A."/>
            <person name="Swanson W.J."/>
            <person name="Moy G.W."/>
            <person name="Vacquier V.D."/>
        </authorList>
    </citation>
    <scope>NUCLEOTIDE SEQUENCE [LARGE SCALE GENOMIC DNA]</scope>
    <source>
        <strain evidence="1 2">DSM 16927</strain>
    </source>
</reference>
<organism evidence="1 2">
    <name type="scientific">Chryseobacterium joostei</name>
    <dbReference type="NCBI Taxonomy" id="112234"/>
    <lineage>
        <taxon>Bacteria</taxon>
        <taxon>Pseudomonadati</taxon>
        <taxon>Bacteroidota</taxon>
        <taxon>Flavobacteriia</taxon>
        <taxon>Flavobacteriales</taxon>
        <taxon>Weeksellaceae</taxon>
        <taxon>Chryseobacterium group</taxon>
        <taxon>Chryseobacterium</taxon>
    </lineage>
</organism>
<name>A0A1N7IH85_9FLAO</name>
<dbReference type="STRING" id="112234.SAMN05421768_105264"/>
<dbReference type="Proteomes" id="UP000186106">
    <property type="component" value="Unassembled WGS sequence"/>
</dbReference>
<gene>
    <name evidence="1" type="ORF">SAMN05421768_105264</name>
</gene>
<evidence type="ECO:0000313" key="2">
    <source>
        <dbReference type="Proteomes" id="UP000186106"/>
    </source>
</evidence>
<evidence type="ECO:0000313" key="1">
    <source>
        <dbReference type="EMBL" id="SIS36420.1"/>
    </source>
</evidence>
<accession>A0A1N7IH85</accession>
<dbReference type="EMBL" id="FTNZ01000005">
    <property type="protein sequence ID" value="SIS36420.1"/>
    <property type="molecule type" value="Genomic_DNA"/>
</dbReference>
<dbReference type="AlphaFoldDB" id="A0A1N7IH85"/>
<sequence length="30" mass="3517">MVLFTQSVYEVKYCVDNFSTPDIFLRIKCG</sequence>
<proteinExistence type="predicted"/>
<protein>
    <submittedName>
        <fullName evidence="1">Uncharacterized protein</fullName>
    </submittedName>
</protein>